<dbReference type="InterPro" id="IPR050955">
    <property type="entry name" value="Plant_Biomass_Hydrol_Est"/>
</dbReference>
<dbReference type="EMBL" id="CP106882">
    <property type="protein sequence ID" value="UYG53670.1"/>
    <property type="molecule type" value="Genomic_DNA"/>
</dbReference>
<sequence>MNHLLQKMRAQASQWTRKSLRYAAAPAVRDMTGGPVSAPGAVRWLPEDASALLQLRERTETPGQTQEQWLAGSFTHRGRTLDYRLYVPPRAGAAARPMVVMLHGCTQDAADFAAGTRMNAQARALGAVVLYPEQSQRANPRKCWNWFHPQHQQRGRGEPAVLAALTLAMAAEHRVDFARIYVAGLSAGGAMADILGATYPDIFAAVGVHSGLPRGSANDVMSALAAMRSGAPGAWGATTPVAAPPTIVFHGDADSTVHISNGAAIIDAALRARSLAGSGVQPLEGRTDRGRRYSHSVYRDADGRTLAEYWQLHGAGHAWSGGDMDASYTDADGVDATAQMLRFFLEHSRAS</sequence>
<keyword evidence="4" id="KW-1185">Reference proteome</keyword>
<dbReference type="SUPFAM" id="SSF53474">
    <property type="entry name" value="alpha/beta-Hydrolases"/>
    <property type="match status" value="1"/>
</dbReference>
<evidence type="ECO:0000313" key="3">
    <source>
        <dbReference type="EMBL" id="UYG53670.1"/>
    </source>
</evidence>
<keyword evidence="2" id="KW-0378">Hydrolase</keyword>
<evidence type="ECO:0000313" key="4">
    <source>
        <dbReference type="Proteomes" id="UP001162800"/>
    </source>
</evidence>
<name>A0ABY6GG64_9BURK</name>
<dbReference type="PANTHER" id="PTHR43037">
    <property type="entry name" value="UNNAMED PRODUCT-RELATED"/>
    <property type="match status" value="1"/>
</dbReference>
<protein>
    <submittedName>
        <fullName evidence="3">PHB depolymerase family esterase</fullName>
    </submittedName>
</protein>
<dbReference type="Gene3D" id="3.40.50.1820">
    <property type="entry name" value="alpha/beta hydrolase"/>
    <property type="match status" value="1"/>
</dbReference>
<dbReference type="NCBIfam" id="TIGR01840">
    <property type="entry name" value="esterase_phb"/>
    <property type="match status" value="1"/>
</dbReference>
<evidence type="ECO:0000256" key="1">
    <source>
        <dbReference type="ARBA" id="ARBA00022729"/>
    </source>
</evidence>
<dbReference type="Pfam" id="PF10503">
    <property type="entry name" value="Esterase_PHB"/>
    <property type="match status" value="1"/>
</dbReference>
<gene>
    <name evidence="3" type="ORF">M9799_17180</name>
</gene>
<geneLocation type="plasmid" evidence="3 4">
    <name>unnamed1</name>
</geneLocation>
<reference evidence="3" key="1">
    <citation type="submission" date="2022-09" db="EMBL/GenBank/DDBJ databases">
        <title>The complete genome of Acidovorax sp. 5MLIR.</title>
        <authorList>
            <person name="Liu L."/>
            <person name="Yue J."/>
            <person name="Yang F."/>
            <person name="Yuan J."/>
            <person name="Li L."/>
        </authorList>
    </citation>
    <scope>NUCLEOTIDE SEQUENCE</scope>
    <source>
        <strain evidence="3">5MLIR</strain>
        <plasmid evidence="3">unnamed1</plasmid>
    </source>
</reference>
<keyword evidence="1" id="KW-0732">Signal</keyword>
<dbReference type="InterPro" id="IPR010126">
    <property type="entry name" value="Esterase_phb"/>
</dbReference>
<dbReference type="RefSeq" id="WP_231044851.1">
    <property type="nucleotide sequence ID" value="NZ_CP106882.1"/>
</dbReference>
<organism evidence="3 4">
    <name type="scientific">Comamonas endophytica</name>
    <dbReference type="NCBI Taxonomy" id="2949090"/>
    <lineage>
        <taxon>Bacteria</taxon>
        <taxon>Pseudomonadati</taxon>
        <taxon>Pseudomonadota</taxon>
        <taxon>Betaproteobacteria</taxon>
        <taxon>Burkholderiales</taxon>
        <taxon>Comamonadaceae</taxon>
        <taxon>Comamonas</taxon>
    </lineage>
</organism>
<dbReference type="PANTHER" id="PTHR43037:SF1">
    <property type="entry name" value="BLL1128 PROTEIN"/>
    <property type="match status" value="1"/>
</dbReference>
<evidence type="ECO:0000256" key="2">
    <source>
        <dbReference type="ARBA" id="ARBA00022801"/>
    </source>
</evidence>
<dbReference type="InterPro" id="IPR029058">
    <property type="entry name" value="AB_hydrolase_fold"/>
</dbReference>
<dbReference type="Proteomes" id="UP001162800">
    <property type="component" value="Plasmid unnamed1"/>
</dbReference>
<accession>A0ABY6GG64</accession>
<proteinExistence type="predicted"/>
<keyword evidence="3" id="KW-0614">Plasmid</keyword>